<reference evidence="1 2" key="1">
    <citation type="journal article" date="2014" name="Mol. Biol. Evol.">
        <title>Massive expansion of Ubiquitination-related gene families within the Chlamydiae.</title>
        <authorList>
            <person name="Domman D."/>
            <person name="Collingro A."/>
            <person name="Lagkouvardos I."/>
            <person name="Gehre L."/>
            <person name="Weinmaier T."/>
            <person name="Rattei T."/>
            <person name="Subtil A."/>
            <person name="Horn M."/>
        </authorList>
    </citation>
    <scope>NUCLEOTIDE SEQUENCE [LARGE SCALE GENOMIC DNA]</scope>
    <source>
        <strain evidence="1 2">OEW1</strain>
    </source>
</reference>
<organism evidence="1 2">
    <name type="scientific">Parachlamydia acanthamoebae</name>
    <dbReference type="NCBI Taxonomy" id="83552"/>
    <lineage>
        <taxon>Bacteria</taxon>
        <taxon>Pseudomonadati</taxon>
        <taxon>Chlamydiota</taxon>
        <taxon>Chlamydiia</taxon>
        <taxon>Parachlamydiales</taxon>
        <taxon>Parachlamydiaceae</taxon>
        <taxon>Parachlamydia</taxon>
    </lineage>
</organism>
<proteinExistence type="predicted"/>
<evidence type="ECO:0000313" key="1">
    <source>
        <dbReference type="EMBL" id="KIA78028.1"/>
    </source>
</evidence>
<comment type="caution">
    <text evidence="1">The sequence shown here is derived from an EMBL/GenBank/DDBJ whole genome shotgun (WGS) entry which is preliminary data.</text>
</comment>
<accession>A0A0C1ED44</accession>
<dbReference type="Gene3D" id="3.60.40.10">
    <property type="entry name" value="PPM-type phosphatase domain"/>
    <property type="match status" value="1"/>
</dbReference>
<dbReference type="EMBL" id="JSAM01000048">
    <property type="protein sequence ID" value="KIA78028.1"/>
    <property type="molecule type" value="Genomic_DNA"/>
</dbReference>
<gene>
    <name evidence="1" type="ORF">DB43_FD00170</name>
</gene>
<dbReference type="SUPFAM" id="SSF81606">
    <property type="entry name" value="PP2C-like"/>
    <property type="match status" value="1"/>
</dbReference>
<dbReference type="AlphaFoldDB" id="A0A0C1ED44"/>
<dbReference type="Proteomes" id="UP000031307">
    <property type="component" value="Unassembled WGS sequence"/>
</dbReference>
<sequence>MTVNLNNVLKSYYIAAQDRTNQPKINHPILILQCKNGVKELNLIVDRRQVSWYDRLLAFFGRGNASLKNVRNYLDEHKTEISAENISAIKIIDSKISLRNQSSRIQKIPLLNSWVLHLEKSTYSCYVGTTHVPTKEDRGGIIDFTKVFPIKGLAYIADGSGHAVSAVKQEAYTDLWKEFDERIGELSHPESPVACQKQLESLLSDQSKKFEEKGYTSTLIVTQLIAGADGKKYLAHVAVGDSDLYCLRKNGRLEQITSMNKDDPSRNTELAGDVRQMHRGLTEVHPGDKIIGVTDGITDFMSKDILRSILLEKGTTPENLGTKLFNRLLQGNSKGSKSLKREDSSDSDDISVFFMTVPESIA</sequence>
<dbReference type="RefSeq" id="WP_013924875.1">
    <property type="nucleotide sequence ID" value="NZ_JSAM01000048.1"/>
</dbReference>
<evidence type="ECO:0000313" key="2">
    <source>
        <dbReference type="Proteomes" id="UP000031307"/>
    </source>
</evidence>
<protein>
    <submittedName>
        <fullName evidence="1">Uncharacterized protein</fullName>
    </submittedName>
</protein>
<name>A0A0C1ED44_9BACT</name>
<dbReference type="PATRIC" id="fig|83552.4.peg.798"/>
<dbReference type="InterPro" id="IPR036457">
    <property type="entry name" value="PPM-type-like_dom_sf"/>
</dbReference>